<dbReference type="EMBL" id="PVXP01000022">
    <property type="protein sequence ID" value="PRR85198.1"/>
    <property type="molecule type" value="Genomic_DNA"/>
</dbReference>
<dbReference type="InterPro" id="IPR000182">
    <property type="entry name" value="GNAT_dom"/>
</dbReference>
<dbReference type="Proteomes" id="UP000237798">
    <property type="component" value="Unassembled WGS sequence"/>
</dbReference>
<evidence type="ECO:0000259" key="3">
    <source>
        <dbReference type="PROSITE" id="PS51186"/>
    </source>
</evidence>
<dbReference type="Gene3D" id="3.40.630.30">
    <property type="match status" value="1"/>
</dbReference>
<reference evidence="4 5" key="1">
    <citation type="submission" date="2018-03" db="EMBL/GenBank/DDBJ databases">
        <title>Genome sequence of Clostridium luticellarii DSM 29923.</title>
        <authorList>
            <person name="Poehlein A."/>
            <person name="Daniel R."/>
        </authorList>
    </citation>
    <scope>NUCLEOTIDE SEQUENCE [LARGE SCALE GENOMIC DNA]</scope>
    <source>
        <strain evidence="4 5">DSM 29923</strain>
    </source>
</reference>
<comment type="caution">
    <text evidence="4">The sequence shown here is derived from an EMBL/GenBank/DDBJ whole genome shotgun (WGS) entry which is preliminary data.</text>
</comment>
<protein>
    <submittedName>
        <fullName evidence="4">Acetyltransferase (GNAT) family protein</fullName>
    </submittedName>
</protein>
<keyword evidence="1 4" id="KW-0808">Transferase</keyword>
<keyword evidence="5" id="KW-1185">Reference proteome</keyword>
<dbReference type="RefSeq" id="WP_106009454.1">
    <property type="nucleotide sequence ID" value="NZ_JALCPJ010000002.1"/>
</dbReference>
<evidence type="ECO:0000256" key="2">
    <source>
        <dbReference type="ARBA" id="ARBA00023315"/>
    </source>
</evidence>
<dbReference type="OrthoDB" id="9805924at2"/>
<accession>A0A2T0BMT7</accession>
<proteinExistence type="predicted"/>
<name>A0A2T0BMT7_9CLOT</name>
<dbReference type="InterPro" id="IPR050680">
    <property type="entry name" value="YpeA/RimI_acetyltransf"/>
</dbReference>
<dbReference type="PROSITE" id="PS51186">
    <property type="entry name" value="GNAT"/>
    <property type="match status" value="1"/>
</dbReference>
<evidence type="ECO:0000256" key="1">
    <source>
        <dbReference type="ARBA" id="ARBA00022679"/>
    </source>
</evidence>
<dbReference type="Pfam" id="PF00583">
    <property type="entry name" value="Acetyltransf_1"/>
    <property type="match status" value="1"/>
</dbReference>
<dbReference type="GO" id="GO:0016747">
    <property type="term" value="F:acyltransferase activity, transferring groups other than amino-acyl groups"/>
    <property type="evidence" value="ECO:0007669"/>
    <property type="project" value="InterPro"/>
</dbReference>
<feature type="domain" description="N-acetyltransferase" evidence="3">
    <location>
        <begin position="1"/>
        <end position="147"/>
    </location>
</feature>
<dbReference type="CDD" id="cd04301">
    <property type="entry name" value="NAT_SF"/>
    <property type="match status" value="1"/>
</dbReference>
<evidence type="ECO:0000313" key="5">
    <source>
        <dbReference type="Proteomes" id="UP000237798"/>
    </source>
</evidence>
<organism evidence="4 5">
    <name type="scientific">Clostridium luticellarii</name>
    <dbReference type="NCBI Taxonomy" id="1691940"/>
    <lineage>
        <taxon>Bacteria</taxon>
        <taxon>Bacillati</taxon>
        <taxon>Bacillota</taxon>
        <taxon>Clostridia</taxon>
        <taxon>Eubacteriales</taxon>
        <taxon>Clostridiaceae</taxon>
        <taxon>Clostridium</taxon>
    </lineage>
</organism>
<evidence type="ECO:0000313" key="4">
    <source>
        <dbReference type="EMBL" id="PRR85198.1"/>
    </source>
</evidence>
<dbReference type="InterPro" id="IPR016181">
    <property type="entry name" value="Acyl_CoA_acyltransferase"/>
</dbReference>
<keyword evidence="2" id="KW-0012">Acyltransferase</keyword>
<gene>
    <name evidence="4" type="ORF">CLLU_18420</name>
</gene>
<dbReference type="SUPFAM" id="SSF55729">
    <property type="entry name" value="Acyl-CoA N-acyltransferases (Nat)"/>
    <property type="match status" value="1"/>
</dbReference>
<dbReference type="AlphaFoldDB" id="A0A2T0BMT7"/>
<sequence>MIRKGKLRDLDTIVEYNYNLAKETENLELDKDILKKGVEKALSDDKNGVYFVYEKDDMVVGQMMLTREWSDWRNANYWWIQSVYVNKDYRGQGIYKKLFGYVKSAADSEDNVYSLRLYVEKNNERAKRTYKSLGMDETYYLVYEIKK</sequence>
<dbReference type="PANTHER" id="PTHR43420">
    <property type="entry name" value="ACETYLTRANSFERASE"/>
    <property type="match status" value="1"/>
</dbReference>